<name>A0A2W5A0G0_9BACT</name>
<organism evidence="2 3">
    <name type="scientific">Micavibrio aeruginosavorus</name>
    <dbReference type="NCBI Taxonomy" id="349221"/>
    <lineage>
        <taxon>Bacteria</taxon>
        <taxon>Pseudomonadati</taxon>
        <taxon>Bdellovibrionota</taxon>
        <taxon>Bdellovibrionia</taxon>
        <taxon>Bdellovibrionales</taxon>
        <taxon>Pseudobdellovibrionaceae</taxon>
        <taxon>Micavibrio</taxon>
    </lineage>
</organism>
<feature type="coiled-coil region" evidence="1">
    <location>
        <begin position="349"/>
        <end position="383"/>
    </location>
</feature>
<keyword evidence="1" id="KW-0175">Coiled coil</keyword>
<dbReference type="AlphaFoldDB" id="A0A2W5A0G0"/>
<gene>
    <name evidence="2" type="ORF">DI626_02665</name>
</gene>
<reference evidence="2 3" key="1">
    <citation type="submission" date="2017-08" db="EMBL/GenBank/DDBJ databases">
        <title>Infants hospitalized years apart are colonized by the same room-sourced microbial strains.</title>
        <authorList>
            <person name="Brooks B."/>
            <person name="Olm M.R."/>
            <person name="Firek B.A."/>
            <person name="Baker R."/>
            <person name="Thomas B.C."/>
            <person name="Morowitz M.J."/>
            <person name="Banfield J.F."/>
        </authorList>
    </citation>
    <scope>NUCLEOTIDE SEQUENCE [LARGE SCALE GENOMIC DNA]</scope>
    <source>
        <strain evidence="2">S2_018_000_R2_104</strain>
    </source>
</reference>
<proteinExistence type="predicted"/>
<evidence type="ECO:0000256" key="1">
    <source>
        <dbReference type="SAM" id="Coils"/>
    </source>
</evidence>
<protein>
    <submittedName>
        <fullName evidence="2">Uncharacterized protein</fullName>
    </submittedName>
</protein>
<dbReference type="EMBL" id="QFNK01000031">
    <property type="protein sequence ID" value="PZO88030.1"/>
    <property type="molecule type" value="Genomic_DNA"/>
</dbReference>
<accession>A0A2W5A0G0</accession>
<evidence type="ECO:0000313" key="3">
    <source>
        <dbReference type="Proteomes" id="UP000249557"/>
    </source>
</evidence>
<comment type="caution">
    <text evidence="2">The sequence shown here is derived from an EMBL/GenBank/DDBJ whole genome shotgun (WGS) entry which is preliminary data.</text>
</comment>
<dbReference type="Proteomes" id="UP000249557">
    <property type="component" value="Unassembled WGS sequence"/>
</dbReference>
<evidence type="ECO:0000313" key="2">
    <source>
        <dbReference type="EMBL" id="PZO88030.1"/>
    </source>
</evidence>
<sequence length="546" mass="59655">MSLLSASKCVILLSDEGVTFYDAGSSRVVLLDTIPWFTEDFEETVAAFLGKRCRGKSVVVLNDMVEQHYRKERLPKASKLDEMSIIKRRVSAAFPSFPIRAALKMKEKAPRRDADAAPGDIYLFAAVPSSDNIQKILGALERANASLAGFTLLPVESSSMVGALSKKLLSKGAETPSTWTIFVGQHHGGGLRQVVTKNGELALTRMTSVSESDIDADQWSSDVISELRGTMSYLSRFGFDQNDGLDVIVIANSGVADHIADKIDFDCNLSVLTAPEAANLLKLKLGRQDDNRYADVLHVSWIANKRAPAMPLRSAVIDKIGVPAKIAMVACIALVIGCGYYGYTLYNNSVTWSESIKRLERENKNLESLRQEHAAEVEKKKAVGVDFMLIEKSTQFYESIDPGTMYPLPLLEKVAKALGPSLRLSSLDVAPVVLTPGQKDEDVKYDELGNPIPRTGPPPPNKFNVTLGFSFPPSLPVDQGVRQMQDLETRLREALPDHEVTVVKQVADLSYTGNFVGETTSAVAPPPTGGEKQNYEAQILIKGVLR</sequence>